<dbReference type="InterPro" id="IPR007553">
    <property type="entry name" value="2-thiour_desulf"/>
</dbReference>
<dbReference type="AlphaFoldDB" id="A0A0F9EQK2"/>
<dbReference type="EMBL" id="LAZR01035935">
    <property type="protein sequence ID" value="KKL26163.1"/>
    <property type="molecule type" value="Genomic_DNA"/>
</dbReference>
<accession>A0A0F9EQK2</accession>
<sequence length="145" mass="15344">MMIGISACLLGNPVRYDGGHKKDLFIIGEMDGIARLVPICPEADCGLSVPREPMRLEGNAAPGFAGPRLVTIDTGADHTGRILAWAKDRIGGLEDIRGFIFKARSPSCAPGGADIYDNDGSLISSGPGFFARVFMQSLPDVPVID</sequence>
<organism evidence="1">
    <name type="scientific">marine sediment metagenome</name>
    <dbReference type="NCBI Taxonomy" id="412755"/>
    <lineage>
        <taxon>unclassified sequences</taxon>
        <taxon>metagenomes</taxon>
        <taxon>ecological metagenomes</taxon>
    </lineage>
</organism>
<reference evidence="1" key="1">
    <citation type="journal article" date="2015" name="Nature">
        <title>Complex archaea that bridge the gap between prokaryotes and eukaryotes.</title>
        <authorList>
            <person name="Spang A."/>
            <person name="Saw J.H."/>
            <person name="Jorgensen S.L."/>
            <person name="Zaremba-Niedzwiedzka K."/>
            <person name="Martijn J."/>
            <person name="Lind A.E."/>
            <person name="van Eijk R."/>
            <person name="Schleper C."/>
            <person name="Guy L."/>
            <person name="Ettema T.J."/>
        </authorList>
    </citation>
    <scope>NUCLEOTIDE SEQUENCE</scope>
</reference>
<gene>
    <name evidence="1" type="ORF">LCGC14_2398060</name>
</gene>
<evidence type="ECO:0000313" key="1">
    <source>
        <dbReference type="EMBL" id="KKL26163.1"/>
    </source>
</evidence>
<proteinExistence type="predicted"/>
<protein>
    <submittedName>
        <fullName evidence="1">Uncharacterized protein</fullName>
    </submittedName>
</protein>
<name>A0A0F9EQK2_9ZZZZ</name>
<dbReference type="PANTHER" id="PTHR30087">
    <property type="entry name" value="INNER MEMBRANE PROTEIN"/>
    <property type="match status" value="1"/>
</dbReference>
<dbReference type="PANTHER" id="PTHR30087:SF0">
    <property type="entry name" value="INNER MEMBRANE PROTEIN"/>
    <property type="match status" value="1"/>
</dbReference>
<feature type="non-terminal residue" evidence="1">
    <location>
        <position position="145"/>
    </location>
</feature>
<dbReference type="Pfam" id="PF04463">
    <property type="entry name" value="2-thiour_desulf"/>
    <property type="match status" value="1"/>
</dbReference>
<comment type="caution">
    <text evidence="1">The sequence shown here is derived from an EMBL/GenBank/DDBJ whole genome shotgun (WGS) entry which is preliminary data.</text>
</comment>